<dbReference type="EMBL" id="VASG01000003">
    <property type="protein sequence ID" value="TLP74671.1"/>
    <property type="molecule type" value="Genomic_DNA"/>
</dbReference>
<evidence type="ECO:0000313" key="1">
    <source>
        <dbReference type="EMBL" id="TLP74671.1"/>
    </source>
</evidence>
<dbReference type="AlphaFoldDB" id="A0A5R9A7J6"/>
<organism evidence="1 2">
    <name type="scientific">Pseudomonas nitroreducens</name>
    <dbReference type="NCBI Taxonomy" id="46680"/>
    <lineage>
        <taxon>Bacteria</taxon>
        <taxon>Pseudomonadati</taxon>
        <taxon>Pseudomonadota</taxon>
        <taxon>Gammaproteobacteria</taxon>
        <taxon>Pseudomonadales</taxon>
        <taxon>Pseudomonadaceae</taxon>
        <taxon>Pseudomonas</taxon>
    </lineage>
</organism>
<comment type="caution">
    <text evidence="1">The sequence shown here is derived from an EMBL/GenBank/DDBJ whole genome shotgun (WGS) entry which is preliminary data.</text>
</comment>
<protein>
    <submittedName>
        <fullName evidence="1">Uncharacterized protein</fullName>
    </submittedName>
</protein>
<dbReference type="Gene3D" id="1.10.10.620">
    <property type="entry name" value="ribosome modulation factor like domain"/>
    <property type="match status" value="1"/>
</dbReference>
<dbReference type="InterPro" id="IPR023200">
    <property type="entry name" value="RMF_sf"/>
</dbReference>
<name>A0A5R9A7J6_PSENT</name>
<sequence>MPPTNDWSLDDLDVAYSDGLKAGIAGQPFSPPSDEILAASWEAGWIDACEQLRRRQVLPDIPFVWDHFPPLLSVRIQNRSARPPLGLPDFGLRMQTLVPSNAPAPCVRRGSNALELRIRISNSSSRPPLSTPDFGLRMQRLTTLAPPS</sequence>
<proteinExistence type="predicted"/>
<dbReference type="RefSeq" id="WP_138213774.1">
    <property type="nucleotide sequence ID" value="NZ_VASG01000003.1"/>
</dbReference>
<gene>
    <name evidence="1" type="ORF">FEA48_10660</name>
</gene>
<reference evidence="2" key="2">
    <citation type="submission" date="2019-06" db="EMBL/GenBank/DDBJ databases">
        <title>AzeR, a transcriptional regulator that responds to azelaic acid in Pseudomonas nitroreducens.</title>
        <authorList>
            <person name="Bez C."/>
            <person name="Javvadi S.G."/>
            <person name="Bertani I."/>
            <person name="Devescovi G."/>
            <person name="Studholme D.J."/>
            <person name="Geller A."/>
            <person name="Levy A."/>
            <person name="Venturi V."/>
        </authorList>
    </citation>
    <scope>NUCLEOTIDE SEQUENCE [LARGE SCALE GENOMIC DNA]</scope>
    <source>
        <strain evidence="2">DSM 9128</strain>
    </source>
</reference>
<reference evidence="1 2" key="1">
    <citation type="submission" date="2019-05" db="EMBL/GenBank/DDBJ databases">
        <authorList>
            <person name="Moore K."/>
            <person name="O'Neill P."/>
            <person name="Farbos A."/>
            <person name="Studholme D.J."/>
        </authorList>
    </citation>
    <scope>NUCLEOTIDE SEQUENCE [LARGE SCALE GENOMIC DNA]</scope>
    <source>
        <strain evidence="1 2">DSM 9128</strain>
    </source>
</reference>
<evidence type="ECO:0000313" key="2">
    <source>
        <dbReference type="Proteomes" id="UP000307510"/>
    </source>
</evidence>
<accession>A0A5R9A7J6</accession>
<dbReference type="Proteomes" id="UP000307510">
    <property type="component" value="Unassembled WGS sequence"/>
</dbReference>